<feature type="transmembrane region" description="Helical" evidence="6">
    <location>
        <begin position="541"/>
        <end position="563"/>
    </location>
</feature>
<feature type="transmembrane region" description="Helical" evidence="6">
    <location>
        <begin position="1049"/>
        <end position="1071"/>
    </location>
</feature>
<feature type="transmembrane region" description="Helical" evidence="6">
    <location>
        <begin position="867"/>
        <end position="896"/>
    </location>
</feature>
<dbReference type="EMBL" id="JARPUR010000004">
    <property type="protein sequence ID" value="KAK4876824.1"/>
    <property type="molecule type" value="Genomic_DNA"/>
</dbReference>
<dbReference type="PANTHER" id="PTHR12385:SF96">
    <property type="entry name" value="CHOLINE TRANSPORTER-LIKE PROTEIN"/>
    <property type="match status" value="1"/>
</dbReference>
<comment type="subcellular location">
    <subcellularLocation>
        <location evidence="1">Membrane</location>
        <topology evidence="1">Multi-pass membrane protein</topology>
    </subcellularLocation>
</comment>
<feature type="transmembrane region" description="Helical" evidence="6">
    <location>
        <begin position="34"/>
        <end position="55"/>
    </location>
</feature>
<keyword evidence="5 6" id="KW-0472">Membrane</keyword>
<accession>A0AAN7SFK8</accession>
<keyword evidence="4 6" id="KW-1133">Transmembrane helix</keyword>
<keyword evidence="3 6" id="KW-0812">Transmembrane</keyword>
<dbReference type="GO" id="GO:0022857">
    <property type="term" value="F:transmembrane transporter activity"/>
    <property type="evidence" value="ECO:0007669"/>
    <property type="project" value="InterPro"/>
</dbReference>
<feature type="transmembrane region" description="Helical" evidence="6">
    <location>
        <begin position="313"/>
        <end position="333"/>
    </location>
</feature>
<proteinExistence type="inferred from homology"/>
<evidence type="ECO:0000256" key="3">
    <source>
        <dbReference type="ARBA" id="ARBA00022692"/>
    </source>
</evidence>
<dbReference type="GO" id="GO:0016020">
    <property type="term" value="C:membrane"/>
    <property type="evidence" value="ECO:0007669"/>
    <property type="project" value="UniProtKB-SubCell"/>
</dbReference>
<feature type="transmembrane region" description="Helical" evidence="6">
    <location>
        <begin position="774"/>
        <end position="792"/>
    </location>
</feature>
<feature type="transmembrane region" description="Helical" evidence="6">
    <location>
        <begin position="190"/>
        <end position="208"/>
    </location>
</feature>
<keyword evidence="8" id="KW-1185">Reference proteome</keyword>
<feature type="transmembrane region" description="Helical" evidence="6">
    <location>
        <begin position="741"/>
        <end position="762"/>
    </location>
</feature>
<name>A0AAN7SFK8_9COLE</name>
<evidence type="ECO:0000256" key="5">
    <source>
        <dbReference type="ARBA" id="ARBA00023136"/>
    </source>
</evidence>
<comment type="similarity">
    <text evidence="2">Belongs to the CTL (choline transporter-like) family.</text>
</comment>
<evidence type="ECO:0000256" key="6">
    <source>
        <dbReference type="SAM" id="Phobius"/>
    </source>
</evidence>
<evidence type="ECO:0000256" key="1">
    <source>
        <dbReference type="ARBA" id="ARBA00004141"/>
    </source>
</evidence>
<evidence type="ECO:0000313" key="8">
    <source>
        <dbReference type="Proteomes" id="UP001353858"/>
    </source>
</evidence>
<dbReference type="PANTHER" id="PTHR12385">
    <property type="entry name" value="CHOLINE TRANSPORTER-LIKE (SLC FAMILY 44)"/>
    <property type="match status" value="1"/>
</dbReference>
<comment type="caution">
    <text evidence="7">The sequence shown here is derived from an EMBL/GenBank/DDBJ whole genome shotgun (WGS) entry which is preliminary data.</text>
</comment>
<dbReference type="Proteomes" id="UP001353858">
    <property type="component" value="Unassembled WGS sequence"/>
</dbReference>
<feature type="transmembrane region" description="Helical" evidence="6">
    <location>
        <begin position="411"/>
        <end position="433"/>
    </location>
</feature>
<dbReference type="AlphaFoldDB" id="A0AAN7SFK8"/>
<feature type="transmembrane region" description="Helical" evidence="6">
    <location>
        <begin position="214"/>
        <end position="236"/>
    </location>
</feature>
<feature type="transmembrane region" description="Helical" evidence="6">
    <location>
        <begin position="511"/>
        <end position="529"/>
    </location>
</feature>
<organism evidence="7 8">
    <name type="scientific">Aquatica leii</name>
    <dbReference type="NCBI Taxonomy" id="1421715"/>
    <lineage>
        <taxon>Eukaryota</taxon>
        <taxon>Metazoa</taxon>
        <taxon>Ecdysozoa</taxon>
        <taxon>Arthropoda</taxon>
        <taxon>Hexapoda</taxon>
        <taxon>Insecta</taxon>
        <taxon>Pterygota</taxon>
        <taxon>Neoptera</taxon>
        <taxon>Endopterygota</taxon>
        <taxon>Coleoptera</taxon>
        <taxon>Polyphaga</taxon>
        <taxon>Elateriformia</taxon>
        <taxon>Elateroidea</taxon>
        <taxon>Lampyridae</taxon>
        <taxon>Luciolinae</taxon>
        <taxon>Aquatica</taxon>
    </lineage>
</organism>
<evidence type="ECO:0008006" key="9">
    <source>
        <dbReference type="Google" id="ProtNLM"/>
    </source>
</evidence>
<feature type="transmembrane region" description="Helical" evidence="6">
    <location>
        <begin position="812"/>
        <end position="839"/>
    </location>
</feature>
<feature type="transmembrane region" description="Helical" evidence="6">
    <location>
        <begin position="263"/>
        <end position="284"/>
    </location>
</feature>
<feature type="transmembrane region" description="Helical" evidence="6">
    <location>
        <begin position="1019"/>
        <end position="1040"/>
    </location>
</feature>
<reference evidence="8" key="1">
    <citation type="submission" date="2023-01" db="EMBL/GenBank/DDBJ databases">
        <title>Key to firefly adult light organ development and bioluminescence: homeobox transcription factors regulate luciferase expression and transportation to peroxisome.</title>
        <authorList>
            <person name="Fu X."/>
        </authorList>
    </citation>
    <scope>NUCLEOTIDE SEQUENCE [LARGE SCALE GENOMIC DNA]</scope>
</reference>
<protein>
    <recommendedName>
        <fullName evidence="9">Choline transporter-like protein 1</fullName>
    </recommendedName>
</protein>
<dbReference type="InterPro" id="IPR007603">
    <property type="entry name" value="Choline_transptr-like"/>
</dbReference>
<dbReference type="Pfam" id="PF04515">
    <property type="entry name" value="Choline_transpo"/>
    <property type="match status" value="2"/>
</dbReference>
<evidence type="ECO:0000313" key="7">
    <source>
        <dbReference type="EMBL" id="KAK4876824.1"/>
    </source>
</evidence>
<feature type="transmembrane region" description="Helical" evidence="6">
    <location>
        <begin position="717"/>
        <end position="735"/>
    </location>
</feature>
<evidence type="ECO:0000256" key="2">
    <source>
        <dbReference type="ARBA" id="ARBA00007168"/>
    </source>
</evidence>
<feature type="transmembrane region" description="Helical" evidence="6">
    <location>
        <begin position="916"/>
        <end position="939"/>
    </location>
</feature>
<feature type="transmembrane region" description="Helical" evidence="6">
    <location>
        <begin position="360"/>
        <end position="391"/>
    </location>
</feature>
<evidence type="ECO:0000256" key="4">
    <source>
        <dbReference type="ARBA" id="ARBA00022989"/>
    </source>
</evidence>
<sequence length="1140" mass="129236">MGTCLSVRDKVQPKNDTNGAKQFGLSGRRYTTDVVFFLLHSLFFVLLIALLIYCVHHGDIHRIIHGYDNCLNICGKDNKIFNNDGRTNCTIKNMSSQPFIMVFRSNKRSNLQDLQYATEDNKSLVFSRSDSTIERACLTNCSIFPNYRSLVNKCVLTNAKNTVNSFLGKTGLNDFFEEVSEDFELCWPEILYLCIVSLAFSLIIMVLFRLLVGIVVWLVLIGVVLVSLIGTAYLWILWKQSKLDPNDAKHVIGPMEIQKTDTYLAFAISASILTVFVLLIVLVLRKRIKLVIQLFKEAGKAIGSMPLLLLQPVWTFACIATAVSSWIYFTLWIESSGHEKKIRDDYYIYEKDTVMIFTRWYNIFITLWFLQFFIGCQHMVIAGAIASWYFTRNKNLVKSPIFHGLYNLLRYHVGSVSFGSLIIAIVQIVRIFFKLLEKYLKTHKGKCVNCLVSCCQCCLCCFEKILKYLTRNAYIEIAIHGYNFCQAGKQAFKTLSANALRVATINSVGDFVLLLGKLLVVVAAVLIGVELIHKKEGILHAWVPLTLTGLFAYFISHCFLSVYEMAIDSIFICFCEDCEENDGLTKPYYMSRNLMDLIENSNKSVLRSSNTDQAWQIFFISYCAVFGDIERLTVGYDKCGYVCGKRNYLDFDFQTNCKGDGDMRNKPFLDVVAESCVHQCDYNSLVIGRRCFPSSGRIPTDLLSDIAKDLHSCSSELIGLSFLAVGFAFIMFLILRYMTAAFVWTTLFGVVVVCATLTGYFWYLTDYTHGIEPVAIFLSIFTVIILLVILVLRKRIELVIQLLKEAGKAISAIPVIVLQPLLTISALGLTLCAWVYFILVIESAGIPKESFRGITFHQNGIINFSRWFNLFVMLWMVQFIYGCQSMTMAGAVSKWYFTRNKAMLNSPLWNSFRNTILYHLGTISLGSLIIALIQMLRILVRLFRRYIRYPLYLCCMCCIFAKIETCLNYLEDLVKYLTRNAYIVTAIYGTGFIESGTKAFKLLFENVLRVIAINSVGDFVLFLAKVLVVVSSVLVGLAVLQNKPNVDNVWAVLLVLGAVALLIGHCFLTVYEIAVDTVFICFCEDCNMNDGMARPYYMSHSLMEFVEKSRVVLNVKDAEANTNNTGEAVLIIFISNGRLL</sequence>
<gene>
    <name evidence="7" type="ORF">RN001_009330</name>
</gene>